<accession>A0AAE3MY78</accession>
<name>A0AAE3MY78_9HYPH</name>
<feature type="transmembrane region" description="Helical" evidence="5">
    <location>
        <begin position="146"/>
        <end position="166"/>
    </location>
</feature>
<dbReference type="GO" id="GO:0016020">
    <property type="term" value="C:membrane"/>
    <property type="evidence" value="ECO:0007669"/>
    <property type="project" value="UniProtKB-SubCell"/>
</dbReference>
<proteinExistence type="predicted"/>
<dbReference type="AlphaFoldDB" id="A0AAE3MY78"/>
<sequence>MRRRVEAIALWTAVGLVAVLPVAVAAASPLLNGRDAIWIAGGMAGVLALSTLFLQPLFVANRLPGTRGRTGLSWHRLTGAVTLLLVIAHVGGLYIYSPEDIADALLLVAPTPFSLYGVIGLVALLLTAALAAGRRRLRLAPALWRALHMLLAATATIAGIVHAWMIEGAMGDMTKAMICAAALLATLLAVKTRLRPSR</sequence>
<evidence type="ECO:0000313" key="8">
    <source>
        <dbReference type="Proteomes" id="UP001208771"/>
    </source>
</evidence>
<dbReference type="Proteomes" id="UP001208771">
    <property type="component" value="Unassembled WGS sequence"/>
</dbReference>
<dbReference type="EMBL" id="JANFPI010000002">
    <property type="protein sequence ID" value="MCX8996651.1"/>
    <property type="molecule type" value="Genomic_DNA"/>
</dbReference>
<evidence type="ECO:0000259" key="6">
    <source>
        <dbReference type="Pfam" id="PF01794"/>
    </source>
</evidence>
<feature type="transmembrane region" description="Helical" evidence="5">
    <location>
        <begin position="36"/>
        <end position="54"/>
    </location>
</feature>
<dbReference type="InterPro" id="IPR013130">
    <property type="entry name" value="Fe3_Rdtase_TM_dom"/>
</dbReference>
<reference evidence="7" key="1">
    <citation type="submission" date="2022-07" db="EMBL/GenBank/DDBJ databases">
        <title>Ectorhizobium quercum gen.nov., sp. nov.</title>
        <authorList>
            <person name="Ma T."/>
            <person name="Li Y."/>
        </authorList>
    </citation>
    <scope>NUCLEOTIDE SEQUENCE</scope>
    <source>
        <strain evidence="7">BDR2-2</strain>
    </source>
</reference>
<protein>
    <submittedName>
        <fullName evidence="7">Ferric reductase-like transmembrane domain-containing protein</fullName>
    </submittedName>
</protein>
<feature type="transmembrane region" description="Helical" evidence="5">
    <location>
        <begin position="74"/>
        <end position="95"/>
    </location>
</feature>
<feature type="transmembrane region" description="Helical" evidence="5">
    <location>
        <begin position="172"/>
        <end position="190"/>
    </location>
</feature>
<comment type="caution">
    <text evidence="7">The sequence shown here is derived from an EMBL/GenBank/DDBJ whole genome shotgun (WGS) entry which is preliminary data.</text>
</comment>
<feature type="domain" description="Ferric oxidoreductase" evidence="6">
    <location>
        <begin position="44"/>
        <end position="157"/>
    </location>
</feature>
<dbReference type="Pfam" id="PF01794">
    <property type="entry name" value="Ferric_reduct"/>
    <property type="match status" value="1"/>
</dbReference>
<evidence type="ECO:0000256" key="2">
    <source>
        <dbReference type="ARBA" id="ARBA00022692"/>
    </source>
</evidence>
<keyword evidence="3 5" id="KW-1133">Transmembrane helix</keyword>
<keyword evidence="4 5" id="KW-0472">Membrane</keyword>
<gene>
    <name evidence="7" type="ORF">NOF55_05990</name>
</gene>
<keyword evidence="2 5" id="KW-0812">Transmembrane</keyword>
<evidence type="ECO:0000313" key="7">
    <source>
        <dbReference type="EMBL" id="MCX8996651.1"/>
    </source>
</evidence>
<evidence type="ECO:0000256" key="3">
    <source>
        <dbReference type="ARBA" id="ARBA00022989"/>
    </source>
</evidence>
<evidence type="ECO:0000256" key="1">
    <source>
        <dbReference type="ARBA" id="ARBA00004141"/>
    </source>
</evidence>
<evidence type="ECO:0000256" key="4">
    <source>
        <dbReference type="ARBA" id="ARBA00023136"/>
    </source>
</evidence>
<dbReference type="RefSeq" id="WP_306410436.1">
    <property type="nucleotide sequence ID" value="NZ_JANFPI010000002.1"/>
</dbReference>
<keyword evidence="8" id="KW-1185">Reference proteome</keyword>
<evidence type="ECO:0000256" key="5">
    <source>
        <dbReference type="SAM" id="Phobius"/>
    </source>
</evidence>
<organism evidence="7 8">
    <name type="scientific">Ectorhizobium quercum</name>
    <dbReference type="NCBI Taxonomy" id="2965071"/>
    <lineage>
        <taxon>Bacteria</taxon>
        <taxon>Pseudomonadati</taxon>
        <taxon>Pseudomonadota</taxon>
        <taxon>Alphaproteobacteria</taxon>
        <taxon>Hyphomicrobiales</taxon>
        <taxon>Rhizobiaceae</taxon>
        <taxon>Ectorhizobium</taxon>
    </lineage>
</organism>
<comment type="subcellular location">
    <subcellularLocation>
        <location evidence="1">Membrane</location>
        <topology evidence="1">Multi-pass membrane protein</topology>
    </subcellularLocation>
</comment>
<feature type="transmembrane region" description="Helical" evidence="5">
    <location>
        <begin position="115"/>
        <end position="134"/>
    </location>
</feature>